<evidence type="ECO:0000313" key="3">
    <source>
        <dbReference type="Proteomes" id="UP001432000"/>
    </source>
</evidence>
<feature type="transmembrane region" description="Helical" evidence="1">
    <location>
        <begin position="89"/>
        <end position="110"/>
    </location>
</feature>
<feature type="transmembrane region" description="Helical" evidence="1">
    <location>
        <begin position="53"/>
        <end position="77"/>
    </location>
</feature>
<evidence type="ECO:0000313" key="2">
    <source>
        <dbReference type="EMBL" id="WXG68590.1"/>
    </source>
</evidence>
<reference evidence="2 3" key="1">
    <citation type="submission" date="2024-03" db="EMBL/GenBank/DDBJ databases">
        <title>Natural products discovery in diverse microorganisms through a two-stage MS feature dereplication strategy.</title>
        <authorList>
            <person name="Zhang R."/>
        </authorList>
    </citation>
    <scope>NUCLEOTIDE SEQUENCE [LARGE SCALE GENOMIC DNA]</scope>
    <source>
        <strain evidence="2 3">18930</strain>
    </source>
</reference>
<organism evidence="2 3">
    <name type="scientific">Rhodococcus sovatensis</name>
    <dbReference type="NCBI Taxonomy" id="1805840"/>
    <lineage>
        <taxon>Bacteria</taxon>
        <taxon>Bacillati</taxon>
        <taxon>Actinomycetota</taxon>
        <taxon>Actinomycetes</taxon>
        <taxon>Mycobacteriales</taxon>
        <taxon>Nocardiaceae</taxon>
        <taxon>Rhodococcus</taxon>
    </lineage>
</organism>
<keyword evidence="1" id="KW-0472">Membrane</keyword>
<accession>A0ABZ2PHL0</accession>
<dbReference type="RefSeq" id="WP_338888887.1">
    <property type="nucleotide sequence ID" value="NZ_CP147846.1"/>
</dbReference>
<proteinExistence type="predicted"/>
<sequence length="120" mass="12858">MTALLLVAVGGASAALLHHHLTRAVSEPKRILVLTIVTCTILGFVTAATPPQWFVGLVCAGFLGSLAPMTSIALLTVLRIRERRYRSGLLFLAAAVIGGIACTMFGFLLYRSGLTLYHKF</sequence>
<gene>
    <name evidence="2" type="ORF">WDS16_25945</name>
</gene>
<dbReference type="Proteomes" id="UP001432000">
    <property type="component" value="Chromosome"/>
</dbReference>
<evidence type="ECO:0000256" key="1">
    <source>
        <dbReference type="SAM" id="Phobius"/>
    </source>
</evidence>
<keyword evidence="1" id="KW-1133">Transmembrane helix</keyword>
<protein>
    <recommendedName>
        <fullName evidence="4">Fluoride ion transporter CrcB</fullName>
    </recommendedName>
</protein>
<evidence type="ECO:0008006" key="4">
    <source>
        <dbReference type="Google" id="ProtNLM"/>
    </source>
</evidence>
<keyword evidence="1" id="KW-0812">Transmembrane</keyword>
<dbReference type="EMBL" id="CP147846">
    <property type="protein sequence ID" value="WXG68590.1"/>
    <property type="molecule type" value="Genomic_DNA"/>
</dbReference>
<keyword evidence="3" id="KW-1185">Reference proteome</keyword>
<name>A0ABZ2PHL0_9NOCA</name>